<dbReference type="AlphaFoldDB" id="S2KFP0"/>
<dbReference type="EMBL" id="ASTJ01000039">
    <property type="protein sequence ID" value="EPC00750.1"/>
    <property type="molecule type" value="Genomic_DNA"/>
</dbReference>
<dbReference type="RefSeq" id="WP_016418340.1">
    <property type="nucleotide sequence ID" value="NZ_AUAB01000005.1"/>
</dbReference>
<dbReference type="eggNOG" id="ENOG502ZSHA">
    <property type="taxonomic scope" value="Bacteria"/>
</dbReference>
<proteinExistence type="predicted"/>
<dbReference type="InterPro" id="IPR058059">
    <property type="entry name" value="PA3496-like"/>
</dbReference>
<name>S2KFP0_LITA3</name>
<sequence length="66" mass="7961">MRNVEQVSSVKNELLDIFMSMKESEHKQRKRSAAVRYLRARRGIELHNEFKRLERDIADLDDELMQ</sequence>
<organism evidence="1 2">
    <name type="scientific">Litchfieldella anticariensis (strain DSM 16096 / CECT 5854 / CIP 108499 / LMG 22089 / FP35)</name>
    <name type="common">Halomonas anticariensis</name>
    <dbReference type="NCBI Taxonomy" id="1121939"/>
    <lineage>
        <taxon>Bacteria</taxon>
        <taxon>Pseudomonadati</taxon>
        <taxon>Pseudomonadota</taxon>
        <taxon>Gammaproteobacteria</taxon>
        <taxon>Oceanospirillales</taxon>
        <taxon>Halomonadaceae</taxon>
        <taxon>Litchfieldella</taxon>
    </lineage>
</organism>
<dbReference type="Proteomes" id="UP000014463">
    <property type="component" value="Unassembled WGS sequence"/>
</dbReference>
<comment type="caution">
    <text evidence="1">The sequence shown here is derived from an EMBL/GenBank/DDBJ whole genome shotgun (WGS) entry which is preliminary data.</text>
</comment>
<keyword evidence="2" id="KW-1185">Reference proteome</keyword>
<gene>
    <name evidence="1" type="ORF">L861_13240</name>
</gene>
<dbReference type="OrthoDB" id="6120917at2"/>
<evidence type="ECO:0000313" key="1">
    <source>
        <dbReference type="EMBL" id="EPC00750.1"/>
    </source>
</evidence>
<accession>S2KFP0</accession>
<dbReference type="NCBIfam" id="NF046101">
    <property type="entry name" value="PA3496_fam"/>
    <property type="match status" value="1"/>
</dbReference>
<reference evidence="1 2" key="1">
    <citation type="journal article" date="2013" name="Genome Announc.">
        <title>Draft genome sequence of the moderately halophilic gammaproteobacterium Halomonas anticariensis FP35.</title>
        <authorList>
            <person name="Tahrioui A."/>
            <person name="Quesada E."/>
            <person name="Llamas I."/>
        </authorList>
    </citation>
    <scope>NUCLEOTIDE SEQUENCE [LARGE SCALE GENOMIC DNA]</scope>
    <source>
        <strain evidence="2">DSM 16096 / CECT 5854 / LMG 22089 / FP35</strain>
    </source>
</reference>
<evidence type="ECO:0000313" key="2">
    <source>
        <dbReference type="Proteomes" id="UP000014463"/>
    </source>
</evidence>
<protein>
    <submittedName>
        <fullName evidence="1">Uncharacterized protein</fullName>
    </submittedName>
</protein>
<dbReference type="PATRIC" id="fig|1121939.11.peg.3828"/>